<feature type="domain" description="CYTH" evidence="2">
    <location>
        <begin position="2"/>
        <end position="154"/>
    </location>
</feature>
<accession>A0A0L8V414</accession>
<dbReference type="RefSeq" id="WP_053187403.1">
    <property type="nucleotide sequence ID" value="NZ_LGIA01000198.1"/>
</dbReference>
<dbReference type="PROSITE" id="PS51707">
    <property type="entry name" value="CYTH"/>
    <property type="match status" value="1"/>
</dbReference>
<dbReference type="PATRIC" id="fig|1409788.3.peg.4128"/>
<gene>
    <name evidence="3" type="ORF">NC99_40400</name>
</gene>
<dbReference type="Proteomes" id="UP000036958">
    <property type="component" value="Unassembled WGS sequence"/>
</dbReference>
<evidence type="ECO:0000256" key="1">
    <source>
        <dbReference type="PIRSR" id="PIRSR016487-1"/>
    </source>
</evidence>
<dbReference type="AlphaFoldDB" id="A0A0L8V414"/>
<dbReference type="SMART" id="SM01118">
    <property type="entry name" value="CYTH"/>
    <property type="match status" value="1"/>
</dbReference>
<dbReference type="OrthoDB" id="9805588at2"/>
<dbReference type="InterPro" id="IPR023577">
    <property type="entry name" value="CYTH_domain"/>
</dbReference>
<dbReference type="PANTHER" id="PTHR40114:SF1">
    <property type="entry name" value="SLR0698 PROTEIN"/>
    <property type="match status" value="1"/>
</dbReference>
<dbReference type="EMBL" id="LGIA01000198">
    <property type="protein sequence ID" value="KOH43151.1"/>
    <property type="molecule type" value="Genomic_DNA"/>
</dbReference>
<keyword evidence="4" id="KW-1185">Reference proteome</keyword>
<dbReference type="InterPro" id="IPR033469">
    <property type="entry name" value="CYTH-like_dom_sf"/>
</dbReference>
<dbReference type="Pfam" id="PF01928">
    <property type="entry name" value="CYTH"/>
    <property type="match status" value="1"/>
</dbReference>
<dbReference type="PANTHER" id="PTHR40114">
    <property type="entry name" value="SLR0698 PROTEIN"/>
    <property type="match status" value="1"/>
</dbReference>
<dbReference type="PIRSF" id="PIRSF016487">
    <property type="entry name" value="CYTH_UCP016487"/>
    <property type="match status" value="1"/>
</dbReference>
<protein>
    <submittedName>
        <fullName evidence="3">Adenylate cyclase</fullName>
    </submittedName>
</protein>
<evidence type="ECO:0000259" key="2">
    <source>
        <dbReference type="PROSITE" id="PS51707"/>
    </source>
</evidence>
<dbReference type="STRING" id="1409788.NC99_40400"/>
<dbReference type="InterPro" id="IPR012042">
    <property type="entry name" value="NeuTTM/CthTTM-like"/>
</dbReference>
<dbReference type="CDD" id="cd07891">
    <property type="entry name" value="CYTH-like_CthTTM-like_1"/>
    <property type="match status" value="1"/>
</dbReference>
<organism evidence="3 4">
    <name type="scientific">Sunxiuqinia dokdonensis</name>
    <dbReference type="NCBI Taxonomy" id="1409788"/>
    <lineage>
        <taxon>Bacteria</taxon>
        <taxon>Pseudomonadati</taxon>
        <taxon>Bacteroidota</taxon>
        <taxon>Bacteroidia</taxon>
        <taxon>Marinilabiliales</taxon>
        <taxon>Prolixibacteraceae</taxon>
        <taxon>Sunxiuqinia</taxon>
    </lineage>
</organism>
<sequence length="154" mass="17883">MAIEIERKFLVDEDLLPTADAKIAMVQAYLQADPERTVRVRLTDDSAFLTIKGKLVGFSRKEFEYPIPVEDARELLELAIYPPVEKVRHLIWVDGRKWEVDVFSGANLGLVLAELELPNENEQVDWPSWIKSEVTGQVKYHNSYLSQHPYRDWK</sequence>
<feature type="active site" description="Proton acceptor" evidence="1">
    <location>
        <position position="29"/>
    </location>
</feature>
<evidence type="ECO:0000313" key="4">
    <source>
        <dbReference type="Proteomes" id="UP000036958"/>
    </source>
</evidence>
<proteinExistence type="predicted"/>
<name>A0A0L8V414_9BACT</name>
<reference evidence="4" key="1">
    <citation type="submission" date="2015-07" db="EMBL/GenBank/DDBJ databases">
        <title>Genome sequencing of Sunxiuqinia dokdonensis strain SK.</title>
        <authorList>
            <person name="Ahn S."/>
            <person name="Kim B.-C."/>
        </authorList>
    </citation>
    <scope>NUCLEOTIDE SEQUENCE [LARGE SCALE GENOMIC DNA]</scope>
    <source>
        <strain evidence="4">SK</strain>
    </source>
</reference>
<comment type="caution">
    <text evidence="3">The sequence shown here is derived from an EMBL/GenBank/DDBJ whole genome shotgun (WGS) entry which is preliminary data.</text>
</comment>
<dbReference type="Gene3D" id="2.40.320.10">
    <property type="entry name" value="Hypothetical Protein Pfu-838710-001"/>
    <property type="match status" value="1"/>
</dbReference>
<dbReference type="SUPFAM" id="SSF55154">
    <property type="entry name" value="CYTH-like phosphatases"/>
    <property type="match status" value="1"/>
</dbReference>
<evidence type="ECO:0000313" key="3">
    <source>
        <dbReference type="EMBL" id="KOH43151.1"/>
    </source>
</evidence>